<name>A0A4P9XID8_9FUNG</name>
<evidence type="ECO:0000313" key="3">
    <source>
        <dbReference type="EMBL" id="RKP05455.1"/>
    </source>
</evidence>
<feature type="domain" description="Swiss Army Knife 2H phosphoesterase" evidence="2">
    <location>
        <begin position="70"/>
        <end position="151"/>
    </location>
</feature>
<feature type="chain" id="PRO_5020284754" description="Swiss Army Knife 2H phosphoesterase domain-containing protein" evidence="1">
    <location>
        <begin position="36"/>
        <end position="296"/>
    </location>
</feature>
<dbReference type="Pfam" id="PF22547">
    <property type="entry name" value="2H-SAK"/>
    <property type="match status" value="2"/>
</dbReference>
<keyword evidence="1" id="KW-0732">Signal</keyword>
<accession>A0A4P9XID8</accession>
<organism evidence="3 4">
    <name type="scientific">Thamnocephalis sphaerospora</name>
    <dbReference type="NCBI Taxonomy" id="78915"/>
    <lineage>
        <taxon>Eukaryota</taxon>
        <taxon>Fungi</taxon>
        <taxon>Fungi incertae sedis</taxon>
        <taxon>Zoopagomycota</taxon>
        <taxon>Zoopagomycotina</taxon>
        <taxon>Zoopagomycetes</taxon>
        <taxon>Zoopagales</taxon>
        <taxon>Sigmoideomycetaceae</taxon>
        <taxon>Thamnocephalis</taxon>
    </lineage>
</organism>
<evidence type="ECO:0000313" key="4">
    <source>
        <dbReference type="Proteomes" id="UP000271241"/>
    </source>
</evidence>
<dbReference type="SUPFAM" id="SSF55144">
    <property type="entry name" value="LigT-like"/>
    <property type="match status" value="1"/>
</dbReference>
<feature type="domain" description="Swiss Army Knife 2H phosphoesterase" evidence="2">
    <location>
        <begin position="220"/>
        <end position="271"/>
    </location>
</feature>
<dbReference type="OrthoDB" id="5545695at2759"/>
<reference evidence="4" key="1">
    <citation type="journal article" date="2018" name="Nat. Microbiol.">
        <title>Leveraging single-cell genomics to expand the fungal tree of life.</title>
        <authorList>
            <person name="Ahrendt S.R."/>
            <person name="Quandt C.A."/>
            <person name="Ciobanu D."/>
            <person name="Clum A."/>
            <person name="Salamov A."/>
            <person name="Andreopoulos B."/>
            <person name="Cheng J.F."/>
            <person name="Woyke T."/>
            <person name="Pelin A."/>
            <person name="Henrissat B."/>
            <person name="Reynolds N.K."/>
            <person name="Benny G.L."/>
            <person name="Smith M.E."/>
            <person name="James T.Y."/>
            <person name="Grigoriev I.V."/>
        </authorList>
    </citation>
    <scope>NUCLEOTIDE SEQUENCE [LARGE SCALE GENOMIC DNA]</scope>
    <source>
        <strain evidence="4">RSA 1356</strain>
    </source>
</reference>
<evidence type="ECO:0000256" key="1">
    <source>
        <dbReference type="SAM" id="SignalP"/>
    </source>
</evidence>
<evidence type="ECO:0000259" key="2">
    <source>
        <dbReference type="Pfam" id="PF22547"/>
    </source>
</evidence>
<proteinExistence type="predicted"/>
<dbReference type="AlphaFoldDB" id="A0A4P9XID8"/>
<dbReference type="Proteomes" id="UP000271241">
    <property type="component" value="Unassembled WGS sequence"/>
</dbReference>
<protein>
    <recommendedName>
        <fullName evidence="2">Swiss Army Knife 2H phosphoesterase domain-containing protein</fullName>
    </recommendedName>
</protein>
<dbReference type="EMBL" id="KZ993125">
    <property type="protein sequence ID" value="RKP05455.1"/>
    <property type="molecule type" value="Genomic_DNA"/>
</dbReference>
<dbReference type="InterPro" id="IPR054498">
    <property type="entry name" value="2H-SAK"/>
</dbReference>
<gene>
    <name evidence="3" type="ORF">THASP1DRAFT_32703</name>
</gene>
<keyword evidence="4" id="KW-1185">Reference proteome</keyword>
<dbReference type="InterPro" id="IPR009097">
    <property type="entry name" value="Cyclic_Pdiesterase"/>
</dbReference>
<sequence>MPSAKSMPYQWPAGSFGRLALTATRLGLLASTVLAQSDSLWQPGLTLAPSVYNTSNVPFQPHAGPNPFDSYLQLTLDYKPVRDLFAQLVQRVPVKLQTRGEAHVTVVTPPEFDRVLKPAGVTMDEVNALAMQSRIQESRFSVECVGRARIPRPASPSVATNEKTEAVLADIVDASMDLEEAVYLAASSDNPLLLRDAPSAALMYASEDKPTAAPLPPYMEVYYVVVSSPDLLALRQRIERLFRTKGGAPGAFRAANFWPHITLGYTDRDLFVEDGIYKDRTTCWKNVVVTDHTLHW</sequence>
<feature type="signal peptide" evidence="1">
    <location>
        <begin position="1"/>
        <end position="35"/>
    </location>
</feature>